<accession>A0ABR4B5B2</accession>
<dbReference type="EMBL" id="JBHFEH010000023">
    <property type="protein sequence ID" value="KAL2053052.1"/>
    <property type="molecule type" value="Genomic_DNA"/>
</dbReference>
<dbReference type="PANTHER" id="PTHR10039:SF11">
    <property type="entry name" value="NACHT DOMAIN PROTEIN (AFU_ORTHOLOGUE AFUA_1G01490)"/>
    <property type="match status" value="1"/>
</dbReference>
<feature type="domain" description="GPI inositol-deacylase winged helix" evidence="3">
    <location>
        <begin position="603"/>
        <end position="677"/>
    </location>
</feature>
<dbReference type="InterPro" id="IPR054471">
    <property type="entry name" value="GPIID_WHD"/>
</dbReference>
<evidence type="ECO:0000259" key="4">
    <source>
        <dbReference type="Pfam" id="PF24883"/>
    </source>
</evidence>
<reference evidence="5 6" key="1">
    <citation type="submission" date="2024-09" db="EMBL/GenBank/DDBJ databases">
        <title>Rethinking Asexuality: The Enigmatic Case of Functional Sexual Genes in Lepraria (Stereocaulaceae).</title>
        <authorList>
            <person name="Doellman M."/>
            <person name="Sun Y."/>
            <person name="Barcenas-Pena A."/>
            <person name="Lumbsch H.T."/>
            <person name="Grewe F."/>
        </authorList>
    </citation>
    <scope>NUCLEOTIDE SEQUENCE [LARGE SCALE GENOMIC DNA]</scope>
    <source>
        <strain evidence="5 6">Grewe 0041</strain>
    </source>
</reference>
<dbReference type="Pfam" id="PF24883">
    <property type="entry name" value="NPHP3_N"/>
    <property type="match status" value="1"/>
</dbReference>
<dbReference type="Pfam" id="PF22939">
    <property type="entry name" value="WHD_GPIID"/>
    <property type="match status" value="1"/>
</dbReference>
<dbReference type="Proteomes" id="UP001590951">
    <property type="component" value="Unassembled WGS sequence"/>
</dbReference>
<proteinExistence type="predicted"/>
<keyword evidence="6" id="KW-1185">Reference proteome</keyword>
<dbReference type="SUPFAM" id="SSF52540">
    <property type="entry name" value="P-loop containing nucleoside triphosphate hydrolases"/>
    <property type="match status" value="1"/>
</dbReference>
<dbReference type="InterPro" id="IPR056884">
    <property type="entry name" value="NPHP3-like_N"/>
</dbReference>
<evidence type="ECO:0000256" key="1">
    <source>
        <dbReference type="ARBA" id="ARBA00022737"/>
    </source>
</evidence>
<comment type="caution">
    <text evidence="5">The sequence shown here is derived from an EMBL/GenBank/DDBJ whole genome shotgun (WGS) entry which is preliminary data.</text>
</comment>
<dbReference type="InterPro" id="IPR011990">
    <property type="entry name" value="TPR-like_helical_dom_sf"/>
</dbReference>
<evidence type="ECO:0000313" key="6">
    <source>
        <dbReference type="Proteomes" id="UP001590951"/>
    </source>
</evidence>
<sequence length="1420" mass="162280">MFASRDRGSVKSLKNAGDRPATPQSNGVSTLVKQNTDAAHANGVASSPPKQTAATPQPLGSRPASTRVASTNGAIITTSTSLSETSEVSILVKSTDEVSSKYQSQLSSVLNVQDLYSETLESFLDFIATDRLRRVPHQGSRWDKILRMAEHFAIRISHYEEAVRGMFSKSEEAAHIIWGSCRVLLQMGPHRSDLLEATFGVLFKMSLEIPILLRNRKLFAANKEMKQELGFVYVDMLLIVADVTIHYNKTDRGGSENDFHDLCGQRIDSFYRHQEQIYIALWSYHLEHSTERGTGIICDIRTIREWLAPKDPVLRRILANDEASRTEYTCEWFEKHLINFSKSQNDLFRVIGGSGCGKSVLATWIVERLQRPLGHKSFDVISVKIAADLKTEARSFNIVKRLLAQILEQNPGNVILYNKLCDVFEKSGRNDATTSGLEEDLWKVLDSALSTDRDMFIVIDGLNHMAGGETAFKRIYDKLHEICTKRKSVKCIVLTQPPSKPFSQPAKYLSIEPKTIHEDMYQFIYQGLNSYHHFHDRKEDEKQSTVHRLVDHVKGNFIFAGLIIESLRKAKSHSGFTEALKAHPKTLHEAIERHVSRLEVPKTYSSLILSWLLAAERPLTLSELQCLLETKIGTEKHAENIHNIDDDIHAKCGSLVVINDDIVRIRHVSIRHYLLDHLHHGSSRLHLQDCQQDLVTRCLAYIKYHFTGRIEPTLERPEPRVVEKHFHKHHLLEYAVRYWTSHFRASNMFDAHGAHKPSAEFTKLFPDSVAFVLMEWTCWDLQYTLTEAVEMHLLALKVRKTVMKEHESVLQSLMTIAITYEKLSIFVEASKYYYQASKVAQTVVGRYSQVTTMLASAYLKCTASITVTERNEVSNCKEEMIILIISAEEHHYNGSVTKETISWKKMLAKLYKDIKEIALAVAIQHEIYRACAELYGESSSETMDVYGGFNIALSQGSKGQNWEEHIFAAFIIAEKTMEVIDRRRIDATLRLFEMYEIQKNLAQAEEIIVTFLQKITYFCLLHPTTEHHQRKIEIIMVYVRFLTRHSRKEEAKHILRGVWSEYEHQEITTVEWAVTLKIIAEELKKLSLLTVALSVFHSIWGYFKKTDKKSHVEGISVAIYIAEISQEIQVTFTEEVVLEEVYELTITQITTTTKIETSTITTCEMLSTYFANKERWSDAVRICDAVLKKLWGSLATGQGTPSLPKDFYAEAIKLATRQAYCHYELRHIEKAEHVYMYVYQASKNGLRIGDETVFQAAKELIEFYESISMLEKALKIGKELQGSYLATLGVSHSLTLEILYLLGNLCAKHNIREGEFCRAEWYYLEIYTNLDKGIRRLPQGCHRRGNGVDSLVQEGISLGRLPKGVWLYLAYRHQAWQRVCHGSRFRGQCLPQLYFRAGEENQRTVSSAGPGISGISRCLH</sequence>
<feature type="region of interest" description="Disordered" evidence="2">
    <location>
        <begin position="1"/>
        <end position="70"/>
    </location>
</feature>
<dbReference type="Gene3D" id="1.25.40.10">
    <property type="entry name" value="Tetratricopeptide repeat domain"/>
    <property type="match status" value="1"/>
</dbReference>
<feature type="compositionally biased region" description="Polar residues" evidence="2">
    <location>
        <begin position="44"/>
        <end position="55"/>
    </location>
</feature>
<evidence type="ECO:0000313" key="5">
    <source>
        <dbReference type="EMBL" id="KAL2053052.1"/>
    </source>
</evidence>
<evidence type="ECO:0000256" key="2">
    <source>
        <dbReference type="SAM" id="MobiDB-lite"/>
    </source>
</evidence>
<organism evidence="5 6">
    <name type="scientific">Lepraria finkii</name>
    <dbReference type="NCBI Taxonomy" id="1340010"/>
    <lineage>
        <taxon>Eukaryota</taxon>
        <taxon>Fungi</taxon>
        <taxon>Dikarya</taxon>
        <taxon>Ascomycota</taxon>
        <taxon>Pezizomycotina</taxon>
        <taxon>Lecanoromycetes</taxon>
        <taxon>OSLEUM clade</taxon>
        <taxon>Lecanoromycetidae</taxon>
        <taxon>Lecanorales</taxon>
        <taxon>Lecanorineae</taxon>
        <taxon>Stereocaulaceae</taxon>
        <taxon>Lepraria</taxon>
    </lineage>
</organism>
<dbReference type="InterPro" id="IPR027417">
    <property type="entry name" value="P-loop_NTPase"/>
</dbReference>
<name>A0ABR4B5B2_9LECA</name>
<feature type="domain" description="Nephrocystin 3-like N-terminal" evidence="4">
    <location>
        <begin position="329"/>
        <end position="493"/>
    </location>
</feature>
<dbReference type="PANTHER" id="PTHR10039">
    <property type="entry name" value="AMELOGENIN"/>
    <property type="match status" value="1"/>
</dbReference>
<gene>
    <name evidence="5" type="ORF">ABVK25_006689</name>
</gene>
<feature type="compositionally biased region" description="Polar residues" evidence="2">
    <location>
        <begin position="22"/>
        <end position="37"/>
    </location>
</feature>
<dbReference type="Gene3D" id="3.40.50.300">
    <property type="entry name" value="P-loop containing nucleotide triphosphate hydrolases"/>
    <property type="match status" value="1"/>
</dbReference>
<evidence type="ECO:0008006" key="7">
    <source>
        <dbReference type="Google" id="ProtNLM"/>
    </source>
</evidence>
<protein>
    <recommendedName>
        <fullName evidence="7">AAA+ ATPase domain-containing protein</fullName>
    </recommendedName>
</protein>
<keyword evidence="1" id="KW-0677">Repeat</keyword>
<evidence type="ECO:0000259" key="3">
    <source>
        <dbReference type="Pfam" id="PF22939"/>
    </source>
</evidence>